<accession>A0A7X0P5D4</accession>
<dbReference type="InterPro" id="IPR037523">
    <property type="entry name" value="VOC_core"/>
</dbReference>
<dbReference type="Pfam" id="PF13669">
    <property type="entry name" value="Glyoxalase_4"/>
    <property type="match status" value="1"/>
</dbReference>
<sequence>MPHDPSGTGWPLLPCRTVGEAPYHVGFVVPDLARAMRDLTRATGLAWNEVRDGRLGTWRYRIVFSRDGPLLTELIEGSPGSPWDPGPGPRCDHVGYWAGELDDAVRTLEEQGFPLDFDARPYGRPFTYHRLPALGLRVELVDVSQRPQFLRTWGLRSDLAGSSPTCTQSSRA</sequence>
<dbReference type="Gene3D" id="3.10.180.10">
    <property type="entry name" value="2,3-Dihydroxybiphenyl 1,2-Dioxygenase, domain 1"/>
    <property type="match status" value="1"/>
</dbReference>
<protein>
    <recommendedName>
        <fullName evidence="1">VOC domain-containing protein</fullName>
    </recommendedName>
</protein>
<dbReference type="RefSeq" id="WP_185110114.1">
    <property type="nucleotide sequence ID" value="NZ_BAAAXY010000006.1"/>
</dbReference>
<evidence type="ECO:0000313" key="2">
    <source>
        <dbReference type="EMBL" id="MBB6555535.1"/>
    </source>
</evidence>
<dbReference type="EMBL" id="JACHMI010000001">
    <property type="protein sequence ID" value="MBB6555535.1"/>
    <property type="molecule type" value="Genomic_DNA"/>
</dbReference>
<comment type="caution">
    <text evidence="2">The sequence shown here is derived from an EMBL/GenBank/DDBJ whole genome shotgun (WGS) entry which is preliminary data.</text>
</comment>
<dbReference type="InterPro" id="IPR029068">
    <property type="entry name" value="Glyas_Bleomycin-R_OHBP_Dase"/>
</dbReference>
<name>A0A7X0P5D4_9ACTN</name>
<dbReference type="PROSITE" id="PS51819">
    <property type="entry name" value="VOC"/>
    <property type="match status" value="1"/>
</dbReference>
<feature type="domain" description="VOC" evidence="1">
    <location>
        <begin position="21"/>
        <end position="143"/>
    </location>
</feature>
<gene>
    <name evidence="2" type="ORF">HD593_010330</name>
</gene>
<dbReference type="SUPFAM" id="SSF54593">
    <property type="entry name" value="Glyoxalase/Bleomycin resistance protein/Dihydroxybiphenyl dioxygenase"/>
    <property type="match status" value="1"/>
</dbReference>
<dbReference type="Proteomes" id="UP000565579">
    <property type="component" value="Unassembled WGS sequence"/>
</dbReference>
<reference evidence="2 3" key="1">
    <citation type="submission" date="2020-08" db="EMBL/GenBank/DDBJ databases">
        <title>Sequencing the genomes of 1000 actinobacteria strains.</title>
        <authorList>
            <person name="Klenk H.-P."/>
        </authorList>
    </citation>
    <scope>NUCLEOTIDE SEQUENCE [LARGE SCALE GENOMIC DNA]</scope>
    <source>
        <strain evidence="2 3">DSM 43768</strain>
    </source>
</reference>
<evidence type="ECO:0000259" key="1">
    <source>
        <dbReference type="PROSITE" id="PS51819"/>
    </source>
</evidence>
<dbReference type="AlphaFoldDB" id="A0A7X0P5D4"/>
<proteinExistence type="predicted"/>
<organism evidence="2 3">
    <name type="scientific">Nonomuraea rubra</name>
    <dbReference type="NCBI Taxonomy" id="46180"/>
    <lineage>
        <taxon>Bacteria</taxon>
        <taxon>Bacillati</taxon>
        <taxon>Actinomycetota</taxon>
        <taxon>Actinomycetes</taxon>
        <taxon>Streptosporangiales</taxon>
        <taxon>Streptosporangiaceae</taxon>
        <taxon>Nonomuraea</taxon>
    </lineage>
</organism>
<evidence type="ECO:0000313" key="3">
    <source>
        <dbReference type="Proteomes" id="UP000565579"/>
    </source>
</evidence>
<keyword evidence="3" id="KW-1185">Reference proteome</keyword>